<dbReference type="PANTHER" id="PTHR30290:SF38">
    <property type="entry name" value="D,D-DIPEPTIDE-BINDING PERIPLASMIC PROTEIN DDPA-RELATED"/>
    <property type="match status" value="1"/>
</dbReference>
<name>A0A6L3VHI1_9BACI</name>
<feature type="signal peptide" evidence="2">
    <location>
        <begin position="1"/>
        <end position="20"/>
    </location>
</feature>
<dbReference type="RefSeq" id="WP_151533333.1">
    <property type="nucleotide sequence ID" value="NZ_WBOS01000001.1"/>
</dbReference>
<sequence length="527" mass="59611">MRSKKFRYLLLLLTFSIALIGCTSDKSVSDSSHVENKGAVNKKGGELNFAYHAQPATLDPHFTTADATRDIAHHIFEPLLTLDTSLEIQPMLAETFEVSEDRKTITFHLRQNIKFHNGQELTADDVVASMNRWQEKSSQAKIYLEGTTYEAIDPHTVAAHFVNPTSLDLFVLADMTQFAAIMPQSIVEKAGSDEITEYIGTGPYQFKEWRQDHSIHLSRFDDYQSRSEKADGLAGQKNAYVDDIYFHLIKDPSIRVAGLQSGEYHIASDISPDNAQTMLNNNNIKNAIDASAFTTMVFNKKAGVFANQKIRQAANAAINVEDMLTSAYVSDEFYLKDHALVKKEQTGWYTDVGGDVYNTYDPELAKQLLAEAGYNGEEVVILTSREYTNYYNMSVVVQQQLEAVGMNVKLAVSDWATVLANREDENKFDIFFTSFTVRPIPIQYLFLNPEWLGWTDSEEIKSVVNDILYAESIEEAQKFSPELHRAFWDYLPIIKPGNNTLITSMRKDVDGFQFISNPILWNVSLNE</sequence>
<evidence type="ECO:0000259" key="3">
    <source>
        <dbReference type="Pfam" id="PF00496"/>
    </source>
</evidence>
<comment type="caution">
    <text evidence="4">The sequence shown here is derived from an EMBL/GenBank/DDBJ whole genome shotgun (WGS) entry which is preliminary data.</text>
</comment>
<dbReference type="EMBL" id="WBOS01000001">
    <property type="protein sequence ID" value="KAB2338595.1"/>
    <property type="molecule type" value="Genomic_DNA"/>
</dbReference>
<dbReference type="GO" id="GO:0043190">
    <property type="term" value="C:ATP-binding cassette (ABC) transporter complex"/>
    <property type="evidence" value="ECO:0007669"/>
    <property type="project" value="InterPro"/>
</dbReference>
<evidence type="ECO:0000256" key="1">
    <source>
        <dbReference type="ARBA" id="ARBA00022729"/>
    </source>
</evidence>
<keyword evidence="1 2" id="KW-0732">Signal</keyword>
<dbReference type="Gene3D" id="3.10.105.10">
    <property type="entry name" value="Dipeptide-binding Protein, Domain 3"/>
    <property type="match status" value="1"/>
</dbReference>
<feature type="chain" id="PRO_5038339502" evidence="2">
    <location>
        <begin position="21"/>
        <end position="527"/>
    </location>
</feature>
<gene>
    <name evidence="4" type="ORF">F7731_03305</name>
</gene>
<dbReference type="InterPro" id="IPR000914">
    <property type="entry name" value="SBP_5_dom"/>
</dbReference>
<evidence type="ECO:0000256" key="2">
    <source>
        <dbReference type="SAM" id="SignalP"/>
    </source>
</evidence>
<dbReference type="SUPFAM" id="SSF53850">
    <property type="entry name" value="Periplasmic binding protein-like II"/>
    <property type="match status" value="1"/>
</dbReference>
<dbReference type="Proteomes" id="UP000481030">
    <property type="component" value="Unassembled WGS sequence"/>
</dbReference>
<dbReference type="InterPro" id="IPR030678">
    <property type="entry name" value="Peptide/Ni-bd"/>
</dbReference>
<feature type="domain" description="Solute-binding protein family 5" evidence="3">
    <location>
        <begin position="87"/>
        <end position="440"/>
    </location>
</feature>
<dbReference type="OrthoDB" id="9796817at2"/>
<dbReference type="Gene3D" id="3.40.190.10">
    <property type="entry name" value="Periplasmic binding protein-like II"/>
    <property type="match status" value="1"/>
</dbReference>
<dbReference type="GO" id="GO:1904680">
    <property type="term" value="F:peptide transmembrane transporter activity"/>
    <property type="evidence" value="ECO:0007669"/>
    <property type="project" value="TreeGrafter"/>
</dbReference>
<dbReference type="GO" id="GO:0042597">
    <property type="term" value="C:periplasmic space"/>
    <property type="evidence" value="ECO:0007669"/>
    <property type="project" value="UniProtKB-ARBA"/>
</dbReference>
<dbReference type="GO" id="GO:0015833">
    <property type="term" value="P:peptide transport"/>
    <property type="evidence" value="ECO:0007669"/>
    <property type="project" value="TreeGrafter"/>
</dbReference>
<organism evidence="4 5">
    <name type="scientific">Cytobacillus depressus</name>
    <dbReference type="NCBI Taxonomy" id="1602942"/>
    <lineage>
        <taxon>Bacteria</taxon>
        <taxon>Bacillati</taxon>
        <taxon>Bacillota</taxon>
        <taxon>Bacilli</taxon>
        <taxon>Bacillales</taxon>
        <taxon>Bacillaceae</taxon>
        <taxon>Cytobacillus</taxon>
    </lineage>
</organism>
<evidence type="ECO:0000313" key="4">
    <source>
        <dbReference type="EMBL" id="KAB2338595.1"/>
    </source>
</evidence>
<dbReference type="PROSITE" id="PS51257">
    <property type="entry name" value="PROKAR_LIPOPROTEIN"/>
    <property type="match status" value="1"/>
</dbReference>
<dbReference type="AlphaFoldDB" id="A0A6L3VHI1"/>
<dbReference type="PIRSF" id="PIRSF002741">
    <property type="entry name" value="MppA"/>
    <property type="match status" value="1"/>
</dbReference>
<evidence type="ECO:0000313" key="5">
    <source>
        <dbReference type="Proteomes" id="UP000481030"/>
    </source>
</evidence>
<dbReference type="Gene3D" id="3.90.76.10">
    <property type="entry name" value="Dipeptide-binding Protein, Domain 1"/>
    <property type="match status" value="1"/>
</dbReference>
<protein>
    <submittedName>
        <fullName evidence="4">ABC transporter substrate-binding protein</fullName>
    </submittedName>
</protein>
<dbReference type="InterPro" id="IPR039424">
    <property type="entry name" value="SBP_5"/>
</dbReference>
<dbReference type="Pfam" id="PF00496">
    <property type="entry name" value="SBP_bac_5"/>
    <property type="match status" value="1"/>
</dbReference>
<reference evidence="4 5" key="1">
    <citation type="journal article" date="2016" name="Antonie Van Leeuwenhoek">
        <title>Bacillus depressus sp. nov., isolated from soil of a sunflower field.</title>
        <authorList>
            <person name="Wei X."/>
            <person name="Xin D."/>
            <person name="Xin Y."/>
            <person name="Zhang H."/>
            <person name="Wang T."/>
            <person name="Zhang J."/>
        </authorList>
    </citation>
    <scope>NUCLEOTIDE SEQUENCE [LARGE SCALE GENOMIC DNA]</scope>
    <source>
        <strain evidence="4 5">BZ1</strain>
    </source>
</reference>
<accession>A0A6L3VHI1</accession>
<keyword evidence="5" id="KW-1185">Reference proteome</keyword>
<dbReference type="CDD" id="cd08502">
    <property type="entry name" value="PBP2_NikA_DppA_OppA_like_16"/>
    <property type="match status" value="1"/>
</dbReference>
<proteinExistence type="predicted"/>
<dbReference type="PANTHER" id="PTHR30290">
    <property type="entry name" value="PERIPLASMIC BINDING COMPONENT OF ABC TRANSPORTER"/>
    <property type="match status" value="1"/>
</dbReference>